<keyword evidence="2" id="KW-1185">Reference proteome</keyword>
<reference evidence="1 2" key="1">
    <citation type="submission" date="2023-09" db="EMBL/GenBank/DDBJ databases">
        <title>Nesidiocoris tenuis whole genome shotgun sequence.</title>
        <authorList>
            <person name="Shibata T."/>
            <person name="Shimoda M."/>
            <person name="Kobayashi T."/>
            <person name="Uehara T."/>
        </authorList>
    </citation>
    <scope>NUCLEOTIDE SEQUENCE [LARGE SCALE GENOMIC DNA]</scope>
    <source>
        <strain evidence="1 2">Japan</strain>
    </source>
</reference>
<dbReference type="Proteomes" id="UP001307889">
    <property type="component" value="Chromosome 1"/>
</dbReference>
<dbReference type="EMBL" id="AP028909">
    <property type="protein sequence ID" value="BES88701.1"/>
    <property type="molecule type" value="Genomic_DNA"/>
</dbReference>
<accession>A0ABN7A8S2</accession>
<proteinExistence type="predicted"/>
<protein>
    <submittedName>
        <fullName evidence="1">Uncharacterized protein</fullName>
    </submittedName>
</protein>
<gene>
    <name evidence="1" type="ORF">NTJ_01509</name>
</gene>
<evidence type="ECO:0000313" key="2">
    <source>
        <dbReference type="Proteomes" id="UP001307889"/>
    </source>
</evidence>
<name>A0ABN7A8S2_9HEMI</name>
<sequence length="109" mass="11902">MLSRQRAPSSFASYKGWRKPPGRVSIRGAATRSNLKHIKGDGGLTMNMYEEGCPTLRNRTSVSCLSLSPYPSGQPPQSYSASHLLKSLSQFGCRGTETCHRTQTGIGRL</sequence>
<evidence type="ECO:0000313" key="1">
    <source>
        <dbReference type="EMBL" id="BES88701.1"/>
    </source>
</evidence>
<organism evidence="1 2">
    <name type="scientific">Nesidiocoris tenuis</name>
    <dbReference type="NCBI Taxonomy" id="355587"/>
    <lineage>
        <taxon>Eukaryota</taxon>
        <taxon>Metazoa</taxon>
        <taxon>Ecdysozoa</taxon>
        <taxon>Arthropoda</taxon>
        <taxon>Hexapoda</taxon>
        <taxon>Insecta</taxon>
        <taxon>Pterygota</taxon>
        <taxon>Neoptera</taxon>
        <taxon>Paraneoptera</taxon>
        <taxon>Hemiptera</taxon>
        <taxon>Heteroptera</taxon>
        <taxon>Panheteroptera</taxon>
        <taxon>Cimicomorpha</taxon>
        <taxon>Miridae</taxon>
        <taxon>Dicyphina</taxon>
        <taxon>Nesidiocoris</taxon>
    </lineage>
</organism>